<dbReference type="CDD" id="cd00093">
    <property type="entry name" value="HTH_XRE"/>
    <property type="match status" value="1"/>
</dbReference>
<dbReference type="Proteomes" id="UP000535937">
    <property type="component" value="Unassembled WGS sequence"/>
</dbReference>
<proteinExistence type="predicted"/>
<dbReference type="AlphaFoldDB" id="A0A7W4Z7J9"/>
<dbReference type="InterPro" id="IPR010982">
    <property type="entry name" value="Lambda_DNA-bd_dom_sf"/>
</dbReference>
<keyword evidence="3" id="KW-1185">Reference proteome</keyword>
<comment type="caution">
    <text evidence="2">The sequence shown here is derived from an EMBL/GenBank/DDBJ whole genome shotgun (WGS) entry which is preliminary data.</text>
</comment>
<dbReference type="Pfam" id="PF07022">
    <property type="entry name" value="Phage_CI_repr"/>
    <property type="match status" value="1"/>
</dbReference>
<evidence type="ECO:0000313" key="3">
    <source>
        <dbReference type="Proteomes" id="UP000535937"/>
    </source>
</evidence>
<name>A0A7W4Z7J9_9GAMM</name>
<dbReference type="InterPro" id="IPR001387">
    <property type="entry name" value="Cro/C1-type_HTH"/>
</dbReference>
<organism evidence="2 3">
    <name type="scientific">Microbulbifer rhizosphaerae</name>
    <dbReference type="NCBI Taxonomy" id="1562603"/>
    <lineage>
        <taxon>Bacteria</taxon>
        <taxon>Pseudomonadati</taxon>
        <taxon>Pseudomonadota</taxon>
        <taxon>Gammaproteobacteria</taxon>
        <taxon>Cellvibrionales</taxon>
        <taxon>Microbulbiferaceae</taxon>
        <taxon>Microbulbifer</taxon>
    </lineage>
</organism>
<sequence length="111" mass="12561">MGERLEQVLRARKVRKVYPLALELGVNESCISRWRRDGAISTDNAIRLCRILDVSLDWLLCGRGQMDQHKGRSISDEEYAVIEALRLLPGEARHSILNLFAAIDSRLDNGS</sequence>
<dbReference type="GO" id="GO:0003677">
    <property type="term" value="F:DNA binding"/>
    <property type="evidence" value="ECO:0007669"/>
    <property type="project" value="InterPro"/>
</dbReference>
<protein>
    <submittedName>
        <fullName evidence="2">Plasmid maintenance system antidote protein VapI</fullName>
    </submittedName>
</protein>
<feature type="domain" description="HTH cro/C1-type" evidence="1">
    <location>
        <begin position="20"/>
        <end position="59"/>
    </location>
</feature>
<accession>A0A7W4Z7J9</accession>
<gene>
    <name evidence="2" type="ORF">FHS09_000362</name>
</gene>
<dbReference type="EMBL" id="JACHWZ010000001">
    <property type="protein sequence ID" value="MBB3059561.1"/>
    <property type="molecule type" value="Genomic_DNA"/>
</dbReference>
<dbReference type="Gene3D" id="1.10.260.40">
    <property type="entry name" value="lambda repressor-like DNA-binding domains"/>
    <property type="match status" value="1"/>
</dbReference>
<dbReference type="RefSeq" id="WP_183456051.1">
    <property type="nucleotide sequence ID" value="NZ_JACHWZ010000001.1"/>
</dbReference>
<dbReference type="PROSITE" id="PS50943">
    <property type="entry name" value="HTH_CROC1"/>
    <property type="match status" value="1"/>
</dbReference>
<reference evidence="2 3" key="1">
    <citation type="submission" date="2020-08" db="EMBL/GenBank/DDBJ databases">
        <title>Genomic Encyclopedia of Type Strains, Phase III (KMG-III): the genomes of soil and plant-associated and newly described type strains.</title>
        <authorList>
            <person name="Whitman W."/>
        </authorList>
    </citation>
    <scope>NUCLEOTIDE SEQUENCE [LARGE SCALE GENOMIC DNA]</scope>
    <source>
        <strain evidence="2 3">CECT 8799</strain>
    </source>
</reference>
<dbReference type="GO" id="GO:0045892">
    <property type="term" value="P:negative regulation of DNA-templated transcription"/>
    <property type="evidence" value="ECO:0007669"/>
    <property type="project" value="InterPro"/>
</dbReference>
<dbReference type="SUPFAM" id="SSF47413">
    <property type="entry name" value="lambda repressor-like DNA-binding domains"/>
    <property type="match status" value="1"/>
</dbReference>
<dbReference type="InterPro" id="IPR010744">
    <property type="entry name" value="Phage_CI_N"/>
</dbReference>
<evidence type="ECO:0000313" key="2">
    <source>
        <dbReference type="EMBL" id="MBB3059561.1"/>
    </source>
</evidence>
<evidence type="ECO:0000259" key="1">
    <source>
        <dbReference type="PROSITE" id="PS50943"/>
    </source>
</evidence>